<gene>
    <name evidence="1" type="ORF">MML48_2g00016064</name>
</gene>
<organism evidence="1 2">
    <name type="scientific">Holotrichia oblita</name>
    <name type="common">Chafer beetle</name>
    <dbReference type="NCBI Taxonomy" id="644536"/>
    <lineage>
        <taxon>Eukaryota</taxon>
        <taxon>Metazoa</taxon>
        <taxon>Ecdysozoa</taxon>
        <taxon>Arthropoda</taxon>
        <taxon>Hexapoda</taxon>
        <taxon>Insecta</taxon>
        <taxon>Pterygota</taxon>
        <taxon>Neoptera</taxon>
        <taxon>Endopterygota</taxon>
        <taxon>Coleoptera</taxon>
        <taxon>Polyphaga</taxon>
        <taxon>Scarabaeiformia</taxon>
        <taxon>Scarabaeidae</taxon>
        <taxon>Melolonthinae</taxon>
        <taxon>Holotrichia</taxon>
    </lineage>
</organism>
<accession>A0ACB9TME5</accession>
<reference evidence="1" key="1">
    <citation type="submission" date="2022-04" db="EMBL/GenBank/DDBJ databases">
        <title>Chromosome-scale genome assembly of Holotrichia oblita Faldermann.</title>
        <authorList>
            <person name="Rongchong L."/>
        </authorList>
    </citation>
    <scope>NUCLEOTIDE SEQUENCE</scope>
    <source>
        <strain evidence="1">81SQS9</strain>
    </source>
</reference>
<dbReference type="Proteomes" id="UP001056778">
    <property type="component" value="Chromosome 2"/>
</dbReference>
<dbReference type="EMBL" id="CM043016">
    <property type="protein sequence ID" value="KAI4468098.1"/>
    <property type="molecule type" value="Genomic_DNA"/>
</dbReference>
<sequence>MWKRRPTRSEKSVKSVYVQQRNAETQADSLHSSKKSLQSDRGQQQRTAKTITGYLHSEDTSIAPMPGCTMKIFSGDPNNKEVAESVKIGDPLSLQVSLDRQETYGIRVTDCLVKDGIGSGEQKLINDRGCPLDSEIMGMFQYSEDKTTAIPVECGSNRVRRQATNTDSSEGTPATIEVYSGLYVNEANDPAKVDDDSVFSERAPEDAICISQKNFAIGICVAGLILMLCAITAILCLLARRRTKKVSSNPSSSIYSGPYTNTAYSHSS</sequence>
<protein>
    <submittedName>
        <fullName evidence="1">Uncharacterized protein</fullName>
    </submittedName>
</protein>
<evidence type="ECO:0000313" key="2">
    <source>
        <dbReference type="Proteomes" id="UP001056778"/>
    </source>
</evidence>
<comment type="caution">
    <text evidence="1">The sequence shown here is derived from an EMBL/GenBank/DDBJ whole genome shotgun (WGS) entry which is preliminary data.</text>
</comment>
<name>A0ACB9TME5_HOLOL</name>
<keyword evidence="2" id="KW-1185">Reference proteome</keyword>
<proteinExistence type="predicted"/>
<evidence type="ECO:0000313" key="1">
    <source>
        <dbReference type="EMBL" id="KAI4468098.1"/>
    </source>
</evidence>